<dbReference type="InterPro" id="IPR006076">
    <property type="entry name" value="FAD-dep_OxRdtase"/>
</dbReference>
<dbReference type="EMBL" id="JAKOOW010000001">
    <property type="protein sequence ID" value="MCG6503034.1"/>
    <property type="molecule type" value="Genomic_DNA"/>
</dbReference>
<dbReference type="SUPFAM" id="SSF51905">
    <property type="entry name" value="FAD/NAD(P)-binding domain"/>
    <property type="match status" value="1"/>
</dbReference>
<dbReference type="InterPro" id="IPR036188">
    <property type="entry name" value="FAD/NAD-bd_sf"/>
</dbReference>
<dbReference type="PANTHER" id="PTHR13847:SF280">
    <property type="entry name" value="D-AMINO ACID DEHYDROGENASE"/>
    <property type="match status" value="1"/>
</dbReference>
<dbReference type="PANTHER" id="PTHR13847">
    <property type="entry name" value="SARCOSINE DEHYDROGENASE-RELATED"/>
    <property type="match status" value="1"/>
</dbReference>
<keyword evidence="5" id="KW-1185">Reference proteome</keyword>
<name>A0ABS9NJT2_9NEIS</name>
<protein>
    <submittedName>
        <fullName evidence="4">D-amino acid dehydrogenase</fullName>
    </submittedName>
</protein>
<comment type="similarity">
    <text evidence="1">Belongs to the DadA oxidoreductase family.</text>
</comment>
<dbReference type="NCBIfam" id="NF001933">
    <property type="entry name" value="PRK00711.1"/>
    <property type="match status" value="1"/>
</dbReference>
<keyword evidence="2" id="KW-0560">Oxidoreductase</keyword>
<organism evidence="4 5">
    <name type="scientific">Kingella pumchi</name>
    <dbReference type="NCBI Taxonomy" id="2779506"/>
    <lineage>
        <taxon>Bacteria</taxon>
        <taxon>Pseudomonadati</taxon>
        <taxon>Pseudomonadota</taxon>
        <taxon>Betaproteobacteria</taxon>
        <taxon>Neisseriales</taxon>
        <taxon>Neisseriaceae</taxon>
        <taxon>Kingella</taxon>
    </lineage>
</organism>
<evidence type="ECO:0000313" key="4">
    <source>
        <dbReference type="EMBL" id="MCG6503034.1"/>
    </source>
</evidence>
<dbReference type="Gene3D" id="3.30.9.10">
    <property type="entry name" value="D-Amino Acid Oxidase, subunit A, domain 2"/>
    <property type="match status" value="1"/>
</dbReference>
<proteinExistence type="inferred from homology"/>
<feature type="domain" description="FAD dependent oxidoreductase" evidence="3">
    <location>
        <begin position="2"/>
        <end position="396"/>
    </location>
</feature>
<evidence type="ECO:0000256" key="2">
    <source>
        <dbReference type="ARBA" id="ARBA00023002"/>
    </source>
</evidence>
<dbReference type="Pfam" id="PF01266">
    <property type="entry name" value="DAO"/>
    <property type="match status" value="1"/>
</dbReference>
<sequence>MKVIVMGAGITGVATAWYLNRAGHEVEVIERAADAAAETSFANAGQLSYGYTTPWAAPGIPFKAFKWLFRRHSPLIFRPDGSLFQLRWLWQMLQNCNEAAYIRNKERMVRISEYSRALLAQLQDETGIAFENRRLGTLQLFRSQKEIDQAAKDMRVLADFGVPFELLDASGCLRQEPALALQEIAGGLYLPHDATGDCRLFTLNLAKMCEQAGVVFHYQREIRHIEAASNRIGGVAAGGEMFSADAYICALGSFSRPQLAQLGIRLPVYPVKGYSLTVPLSNADKAPRSTVLDETYKVALTRFDNRLRVGGMAELSGYRLQLKPKCRDTLETVVRELFPDCGSLQNAEFWSGLRPMTPDSTPLIGATRYANLFTNTGHGTLGWTMGLGSGKLAADLTTGVRPDIESSDLSLIRYL</sequence>
<evidence type="ECO:0000259" key="3">
    <source>
        <dbReference type="Pfam" id="PF01266"/>
    </source>
</evidence>
<comment type="caution">
    <text evidence="4">The sequence shown here is derived from an EMBL/GenBank/DDBJ whole genome shotgun (WGS) entry which is preliminary data.</text>
</comment>
<dbReference type="RefSeq" id="WP_238744974.1">
    <property type="nucleotide sequence ID" value="NZ_JAKOOW010000001.1"/>
</dbReference>
<evidence type="ECO:0000256" key="1">
    <source>
        <dbReference type="ARBA" id="ARBA00009410"/>
    </source>
</evidence>
<dbReference type="SUPFAM" id="SSF54373">
    <property type="entry name" value="FAD-linked reductases, C-terminal domain"/>
    <property type="match status" value="1"/>
</dbReference>
<dbReference type="Gene3D" id="3.50.50.60">
    <property type="entry name" value="FAD/NAD(P)-binding domain"/>
    <property type="match status" value="2"/>
</dbReference>
<dbReference type="Proteomes" id="UP001298424">
    <property type="component" value="Unassembled WGS sequence"/>
</dbReference>
<reference evidence="4 5" key="1">
    <citation type="submission" date="2022-02" db="EMBL/GenBank/DDBJ databases">
        <title>Genome sequence data of Kingella unionensis sp. nov. strain CICC 24913 (CCUG 75125).</title>
        <authorList>
            <person name="Xiao M."/>
        </authorList>
    </citation>
    <scope>NUCLEOTIDE SEQUENCE [LARGE SCALE GENOMIC DNA]</scope>
    <source>
        <strain evidence="4 5">CICC 24913</strain>
    </source>
</reference>
<evidence type="ECO:0000313" key="5">
    <source>
        <dbReference type="Proteomes" id="UP001298424"/>
    </source>
</evidence>
<gene>
    <name evidence="4" type="ORF">MB824_00735</name>
</gene>
<accession>A0ABS9NJT2</accession>